<dbReference type="Gene3D" id="3.90.550.10">
    <property type="entry name" value="Spore Coat Polysaccharide Biosynthesis Protein SpsA, Chain A"/>
    <property type="match status" value="1"/>
</dbReference>
<gene>
    <name evidence="2" type="ORF">JK636_11315</name>
</gene>
<feature type="domain" description="Glycosyltransferase 2-like" evidence="1">
    <location>
        <begin position="8"/>
        <end position="168"/>
    </location>
</feature>
<dbReference type="RefSeq" id="WP_202749092.1">
    <property type="nucleotide sequence ID" value="NZ_JAESWC010000004.1"/>
</dbReference>
<dbReference type="Proteomes" id="UP000632377">
    <property type="component" value="Unassembled WGS sequence"/>
</dbReference>
<accession>A0ABS1TAI0</accession>
<dbReference type="InterPro" id="IPR001173">
    <property type="entry name" value="Glyco_trans_2-like"/>
</dbReference>
<dbReference type="PANTHER" id="PTHR22916">
    <property type="entry name" value="GLYCOSYLTRANSFERASE"/>
    <property type="match status" value="1"/>
</dbReference>
<protein>
    <submittedName>
        <fullName evidence="2">Glycosyltransferase</fullName>
    </submittedName>
</protein>
<keyword evidence="3" id="KW-1185">Reference proteome</keyword>
<dbReference type="PANTHER" id="PTHR22916:SF3">
    <property type="entry name" value="UDP-GLCNAC:BETAGAL BETA-1,3-N-ACETYLGLUCOSAMINYLTRANSFERASE-LIKE PROTEIN 1"/>
    <property type="match status" value="1"/>
</dbReference>
<evidence type="ECO:0000313" key="2">
    <source>
        <dbReference type="EMBL" id="MBL4936350.1"/>
    </source>
</evidence>
<dbReference type="EMBL" id="JAESWC010000004">
    <property type="protein sequence ID" value="MBL4936350.1"/>
    <property type="molecule type" value="Genomic_DNA"/>
</dbReference>
<dbReference type="SUPFAM" id="SSF53448">
    <property type="entry name" value="Nucleotide-diphospho-sugar transferases"/>
    <property type="match status" value="1"/>
</dbReference>
<evidence type="ECO:0000259" key="1">
    <source>
        <dbReference type="Pfam" id="PF00535"/>
    </source>
</evidence>
<dbReference type="InterPro" id="IPR029044">
    <property type="entry name" value="Nucleotide-diphossugar_trans"/>
</dbReference>
<organism evidence="2 3">
    <name type="scientific">Clostridium rhizosphaerae</name>
    <dbReference type="NCBI Taxonomy" id="2803861"/>
    <lineage>
        <taxon>Bacteria</taxon>
        <taxon>Bacillati</taxon>
        <taxon>Bacillota</taxon>
        <taxon>Clostridia</taxon>
        <taxon>Eubacteriales</taxon>
        <taxon>Clostridiaceae</taxon>
        <taxon>Clostridium</taxon>
    </lineage>
</organism>
<sequence length="331" mass="39335">MINNPLISIVMSCYNEKEEWLKEAIESILNQTYNNIEFIIILDNPENKILENIILDYCSKDSRIVYSANEKNLGLVGSLNKAMNISRGQYIARMDADDFSYPDRIEEQLNFMLNNPNIDLVGTNMMYMDEDGKNLRYSGIFYYDINLIKEMLKYTNCFFHPTIMFKKSVILNEKINGYREIKYAEDYDLVCRLILNGFVLANINKVLFKYRLRKNSISRSNEIFQFKVTKSIGNLYKNSIIQKRNLLNNKNLDILKYVQNDEKYENEYIKANQVVANSNLYRENEKYLRWIVMKIYSILISQYYRETFIRAQKIRTKLFIEKIKQIGKGDK</sequence>
<reference evidence="2 3" key="1">
    <citation type="submission" date="2021-01" db="EMBL/GenBank/DDBJ databases">
        <title>Genome public.</title>
        <authorList>
            <person name="Liu C."/>
            <person name="Sun Q."/>
        </authorList>
    </citation>
    <scope>NUCLEOTIDE SEQUENCE [LARGE SCALE GENOMIC DNA]</scope>
    <source>
        <strain evidence="2 3">YIM B02515</strain>
    </source>
</reference>
<name>A0ABS1TAI0_9CLOT</name>
<dbReference type="Pfam" id="PF00535">
    <property type="entry name" value="Glycos_transf_2"/>
    <property type="match status" value="1"/>
</dbReference>
<proteinExistence type="predicted"/>
<evidence type="ECO:0000313" key="3">
    <source>
        <dbReference type="Proteomes" id="UP000632377"/>
    </source>
</evidence>
<comment type="caution">
    <text evidence="2">The sequence shown here is derived from an EMBL/GenBank/DDBJ whole genome shotgun (WGS) entry which is preliminary data.</text>
</comment>